<evidence type="ECO:0000256" key="1">
    <source>
        <dbReference type="SAM" id="MobiDB-lite"/>
    </source>
</evidence>
<feature type="region of interest" description="Disordered" evidence="1">
    <location>
        <begin position="64"/>
        <end position="124"/>
    </location>
</feature>
<protein>
    <submittedName>
        <fullName evidence="3">Collagen triple helix repeat-containing protein 1</fullName>
    </submittedName>
</protein>
<dbReference type="Pfam" id="PF25815">
    <property type="entry name" value="CTHRC1_C"/>
    <property type="match status" value="2"/>
</dbReference>
<evidence type="ECO:0000313" key="4">
    <source>
        <dbReference type="Proteomes" id="UP000225706"/>
    </source>
</evidence>
<organism evidence="3 4">
    <name type="scientific">Stylophora pistillata</name>
    <name type="common">Smooth cauliflower coral</name>
    <dbReference type="NCBI Taxonomy" id="50429"/>
    <lineage>
        <taxon>Eukaryota</taxon>
        <taxon>Metazoa</taxon>
        <taxon>Cnidaria</taxon>
        <taxon>Anthozoa</taxon>
        <taxon>Hexacorallia</taxon>
        <taxon>Scleractinia</taxon>
        <taxon>Astrocoeniina</taxon>
        <taxon>Pocilloporidae</taxon>
        <taxon>Stylophora</taxon>
    </lineage>
</organism>
<reference evidence="4" key="1">
    <citation type="journal article" date="2017" name="bioRxiv">
        <title>Comparative analysis of the genomes of Stylophora pistillata and Acropora digitifera provides evidence for extensive differences between species of corals.</title>
        <authorList>
            <person name="Voolstra C.R."/>
            <person name="Li Y."/>
            <person name="Liew Y.J."/>
            <person name="Baumgarten S."/>
            <person name="Zoccola D."/>
            <person name="Flot J.-F."/>
            <person name="Tambutte S."/>
            <person name="Allemand D."/>
            <person name="Aranda M."/>
        </authorList>
    </citation>
    <scope>NUCLEOTIDE SEQUENCE [LARGE SCALE GENOMIC DNA]</scope>
</reference>
<proteinExistence type="predicted"/>
<evidence type="ECO:0000259" key="2">
    <source>
        <dbReference type="Pfam" id="PF25815"/>
    </source>
</evidence>
<feature type="compositionally biased region" description="Basic and acidic residues" evidence="1">
    <location>
        <begin position="83"/>
        <end position="95"/>
    </location>
</feature>
<dbReference type="EMBL" id="LSMT01000071">
    <property type="protein sequence ID" value="PFX29104.1"/>
    <property type="molecule type" value="Genomic_DNA"/>
</dbReference>
<keyword evidence="3" id="KW-0176">Collagen</keyword>
<comment type="caution">
    <text evidence="3">The sequence shown here is derived from an EMBL/GenBank/DDBJ whole genome shotgun (WGS) entry which is preliminary data.</text>
</comment>
<dbReference type="AlphaFoldDB" id="A0A2B4SEJ8"/>
<name>A0A2B4SEJ8_STYPI</name>
<dbReference type="InterPro" id="IPR057873">
    <property type="entry name" value="CTHRC1_C"/>
</dbReference>
<dbReference type="OrthoDB" id="5987166at2759"/>
<keyword evidence="4" id="KW-1185">Reference proteome</keyword>
<feature type="domain" description="CTHRC1 C-terminal" evidence="2">
    <location>
        <begin position="178"/>
        <end position="230"/>
    </location>
</feature>
<gene>
    <name evidence="3" type="primary">CTHRC1</name>
    <name evidence="3" type="ORF">AWC38_SpisGene6140</name>
</gene>
<feature type="domain" description="CTHRC1 C-terminal" evidence="2">
    <location>
        <begin position="5"/>
        <end position="67"/>
    </location>
</feature>
<sequence>MVGTWDSKECKGPLPIDAVVWISNNNSNDHRLGAIEGYCVNIHKGKVRVGINIGNCPGYGNSNRLTGSPGLPGRNGYNGSPGRDGRDGAKREKGAAGKPGLRGAKGDVGPKGSHTNHRNWKQNESLTSQEMIQLFVLFTREPFTWVDAATAVTAGLSPSTVQNAMVQFDTTLWIRNEVEDNHRPGAIEGYCENIHKGRIRVRINIGNCVGFGDANGHMHTGWKSVSRLIIEEVPIP</sequence>
<dbReference type="GO" id="GO:0005581">
    <property type="term" value="C:collagen trimer"/>
    <property type="evidence" value="ECO:0007669"/>
    <property type="project" value="UniProtKB-KW"/>
</dbReference>
<evidence type="ECO:0000313" key="3">
    <source>
        <dbReference type="EMBL" id="PFX29104.1"/>
    </source>
</evidence>
<dbReference type="Proteomes" id="UP000225706">
    <property type="component" value="Unassembled WGS sequence"/>
</dbReference>
<accession>A0A2B4SEJ8</accession>